<gene>
    <name evidence="1" type="ORF">GJ688_17405</name>
</gene>
<evidence type="ECO:0000313" key="1">
    <source>
        <dbReference type="EMBL" id="MTV50712.1"/>
    </source>
</evidence>
<reference evidence="1 2" key="1">
    <citation type="submission" date="2019-11" db="EMBL/GenBank/DDBJ databases">
        <title>Whole-genome sequence of a the green, strictly anaerobic photosynthetic bacterium Heliobacillus mobilis DSM 6151.</title>
        <authorList>
            <person name="Kyndt J.A."/>
            <person name="Meyer T.E."/>
        </authorList>
    </citation>
    <scope>NUCLEOTIDE SEQUENCE [LARGE SCALE GENOMIC DNA]</scope>
    <source>
        <strain evidence="1 2">DSM 6151</strain>
    </source>
</reference>
<sequence length="319" mass="35132">MQLGALFDWLIEKGIESDPRSRKELEALAEERKKASAASKNKAAKLADDGQWSNPYGDSQLLYGVRNQEIRRALVGIDIDGAELLLADRWRQQGKSIDLVIAHHPEGRGLIQLHQVMKVQEDLLAAAGVPVNVAESLLSERMNEVRRSVLPGNHQKNVDLARLLDIPFLCVHSPADNQVQKYLTEFLSVDRLGANSQIQDLIDALLDVPEFQMAAAYGMTPQVISGKNRDKTGRIYVKMNGGTSGPEQSIEALVKAGVGTMVCMHLPEAQRKKALEFHLRVVIAGHMACDSLGLNLLMDGLEAQGVEIISCGGFLRYHR</sequence>
<evidence type="ECO:0000313" key="2">
    <source>
        <dbReference type="Proteomes" id="UP000430670"/>
    </source>
</evidence>
<organism evidence="1 2">
    <name type="scientific">Heliobacterium mobile</name>
    <name type="common">Heliobacillus mobilis</name>
    <dbReference type="NCBI Taxonomy" id="28064"/>
    <lineage>
        <taxon>Bacteria</taxon>
        <taxon>Bacillati</taxon>
        <taxon>Bacillota</taxon>
        <taxon>Clostridia</taxon>
        <taxon>Eubacteriales</taxon>
        <taxon>Heliobacteriaceae</taxon>
        <taxon>Heliobacterium</taxon>
    </lineage>
</organism>
<dbReference type="AlphaFoldDB" id="A0A6I3SQM6"/>
<name>A0A6I3SQM6_HELMO</name>
<dbReference type="EMBL" id="WNKU01000033">
    <property type="protein sequence ID" value="MTV50712.1"/>
    <property type="molecule type" value="Genomic_DNA"/>
</dbReference>
<keyword evidence="2" id="KW-1185">Reference proteome</keyword>
<dbReference type="InterPro" id="IPR036069">
    <property type="entry name" value="DUF34/NIF3_sf"/>
</dbReference>
<dbReference type="Proteomes" id="UP000430670">
    <property type="component" value="Unassembled WGS sequence"/>
</dbReference>
<dbReference type="OrthoDB" id="9798371at2"/>
<comment type="caution">
    <text evidence="1">The sequence shown here is derived from an EMBL/GenBank/DDBJ whole genome shotgun (WGS) entry which is preliminary data.</text>
</comment>
<proteinExistence type="predicted"/>
<accession>A0A6I3SQM6</accession>
<dbReference type="SUPFAM" id="SSF102705">
    <property type="entry name" value="NIF3 (NGG1p interacting factor 3)-like"/>
    <property type="match status" value="1"/>
</dbReference>
<protein>
    <submittedName>
        <fullName evidence="1">NGG1p interacting factor NIF3</fullName>
    </submittedName>
</protein>
<dbReference type="RefSeq" id="WP_155477792.1">
    <property type="nucleotide sequence ID" value="NZ_WNKU01000033.1"/>
</dbReference>